<evidence type="ECO:0000256" key="1">
    <source>
        <dbReference type="SAM" id="MobiDB-lite"/>
    </source>
</evidence>
<gene>
    <name evidence="2" type="ORF">LCGC14_1474080</name>
</gene>
<proteinExistence type="predicted"/>
<dbReference type="EMBL" id="LAZR01010401">
    <property type="protein sequence ID" value="KKM67149.1"/>
    <property type="molecule type" value="Genomic_DNA"/>
</dbReference>
<protein>
    <submittedName>
        <fullName evidence="2">Uncharacterized protein</fullName>
    </submittedName>
</protein>
<name>A0A0F9JBG2_9ZZZZ</name>
<sequence>MAKKKLPDSVINDLLSGAAPDSTAISQQASKPLQKYTSKPLHQDTSEVVKRSYYIELDVLNDLEDALPALRRLTTGKRGDINNSGIVNAALRLALDEFNEKGEESRIAAMLVER</sequence>
<feature type="region of interest" description="Disordered" evidence="1">
    <location>
        <begin position="21"/>
        <end position="41"/>
    </location>
</feature>
<evidence type="ECO:0000313" key="2">
    <source>
        <dbReference type="EMBL" id="KKM67149.1"/>
    </source>
</evidence>
<dbReference type="AlphaFoldDB" id="A0A0F9JBG2"/>
<accession>A0A0F9JBG2</accession>
<feature type="compositionally biased region" description="Polar residues" evidence="1">
    <location>
        <begin position="23"/>
        <end position="37"/>
    </location>
</feature>
<reference evidence="2" key="1">
    <citation type="journal article" date="2015" name="Nature">
        <title>Complex archaea that bridge the gap between prokaryotes and eukaryotes.</title>
        <authorList>
            <person name="Spang A."/>
            <person name="Saw J.H."/>
            <person name="Jorgensen S.L."/>
            <person name="Zaremba-Niedzwiedzka K."/>
            <person name="Martijn J."/>
            <person name="Lind A.E."/>
            <person name="van Eijk R."/>
            <person name="Schleper C."/>
            <person name="Guy L."/>
            <person name="Ettema T.J."/>
        </authorList>
    </citation>
    <scope>NUCLEOTIDE SEQUENCE</scope>
</reference>
<comment type="caution">
    <text evidence="2">The sequence shown here is derived from an EMBL/GenBank/DDBJ whole genome shotgun (WGS) entry which is preliminary data.</text>
</comment>
<organism evidence="2">
    <name type="scientific">marine sediment metagenome</name>
    <dbReference type="NCBI Taxonomy" id="412755"/>
    <lineage>
        <taxon>unclassified sequences</taxon>
        <taxon>metagenomes</taxon>
        <taxon>ecological metagenomes</taxon>
    </lineage>
</organism>